<sequence length="99" mass="11077">MGSRYSRCGRTSSIDAMLAKHDPEMTANKKAGIHRLSLEQTRVSGLGSLPEGILTLVLRHARRYVDNQNFLDSLVRVGRHEHHPAAPNHASRLLDKEIL</sequence>
<evidence type="ECO:0000313" key="1">
    <source>
        <dbReference type="EMBL" id="SIT46178.1"/>
    </source>
</evidence>
<dbReference type="STRING" id="1247936.BN2475_630033"/>
<dbReference type="Proteomes" id="UP000187012">
    <property type="component" value="Unassembled WGS sequence"/>
</dbReference>
<protein>
    <submittedName>
        <fullName evidence="1">Uncharacterized protein</fullName>
    </submittedName>
</protein>
<keyword evidence="2" id="KW-1185">Reference proteome</keyword>
<proteinExistence type="predicted"/>
<accession>A0A1N7SFJ6</accession>
<name>A0A1N7SFJ6_9BURK</name>
<reference evidence="1 2" key="1">
    <citation type="submission" date="2016-12" db="EMBL/GenBank/DDBJ databases">
        <authorList>
            <person name="Song W.-J."/>
            <person name="Kurnit D.M."/>
        </authorList>
    </citation>
    <scope>NUCLEOTIDE SEQUENCE [LARGE SCALE GENOMIC DNA]</scope>
    <source>
        <strain evidence="1 2">STM7296</strain>
    </source>
</reference>
<evidence type="ECO:0000313" key="2">
    <source>
        <dbReference type="Proteomes" id="UP000187012"/>
    </source>
</evidence>
<gene>
    <name evidence="1" type="ORF">BN2475_630033</name>
</gene>
<organism evidence="1 2">
    <name type="scientific">Paraburkholderia ribeironis</name>
    <dbReference type="NCBI Taxonomy" id="1247936"/>
    <lineage>
        <taxon>Bacteria</taxon>
        <taxon>Pseudomonadati</taxon>
        <taxon>Pseudomonadota</taxon>
        <taxon>Betaproteobacteria</taxon>
        <taxon>Burkholderiales</taxon>
        <taxon>Burkholderiaceae</taxon>
        <taxon>Paraburkholderia</taxon>
    </lineage>
</organism>
<dbReference type="EMBL" id="CYGX02000063">
    <property type="protein sequence ID" value="SIT46178.1"/>
    <property type="molecule type" value="Genomic_DNA"/>
</dbReference>
<dbReference type="AlphaFoldDB" id="A0A1N7SFJ6"/>